<dbReference type="AlphaFoldDB" id="A0A8S9SL03"/>
<protein>
    <submittedName>
        <fullName evidence="1">Uncharacterized protein</fullName>
    </submittedName>
</protein>
<sequence>MTLSSSSGQLNVSDTICVAAKGKSPAMYIRSKDETFSELEHELNGGGCGCDGRYF</sequence>
<dbReference type="Proteomes" id="UP000712600">
    <property type="component" value="Unassembled WGS sequence"/>
</dbReference>
<proteinExistence type="predicted"/>
<comment type="caution">
    <text evidence="1">The sequence shown here is derived from an EMBL/GenBank/DDBJ whole genome shotgun (WGS) entry which is preliminary data.</text>
</comment>
<organism evidence="1 2">
    <name type="scientific">Brassica cretica</name>
    <name type="common">Mustard</name>
    <dbReference type="NCBI Taxonomy" id="69181"/>
    <lineage>
        <taxon>Eukaryota</taxon>
        <taxon>Viridiplantae</taxon>
        <taxon>Streptophyta</taxon>
        <taxon>Embryophyta</taxon>
        <taxon>Tracheophyta</taxon>
        <taxon>Spermatophyta</taxon>
        <taxon>Magnoliopsida</taxon>
        <taxon>eudicotyledons</taxon>
        <taxon>Gunneridae</taxon>
        <taxon>Pentapetalae</taxon>
        <taxon>rosids</taxon>
        <taxon>malvids</taxon>
        <taxon>Brassicales</taxon>
        <taxon>Brassicaceae</taxon>
        <taxon>Brassiceae</taxon>
        <taxon>Brassica</taxon>
    </lineage>
</organism>
<dbReference type="EMBL" id="QGKX02000004">
    <property type="protein sequence ID" value="KAF3600653.1"/>
    <property type="molecule type" value="Genomic_DNA"/>
</dbReference>
<evidence type="ECO:0000313" key="1">
    <source>
        <dbReference type="EMBL" id="KAF3600653.1"/>
    </source>
</evidence>
<gene>
    <name evidence="1" type="ORF">F2Q69_00033151</name>
</gene>
<reference evidence="1" key="1">
    <citation type="submission" date="2019-12" db="EMBL/GenBank/DDBJ databases">
        <title>Genome sequencing and annotation of Brassica cretica.</title>
        <authorList>
            <person name="Studholme D.J."/>
            <person name="Sarris P."/>
        </authorList>
    </citation>
    <scope>NUCLEOTIDE SEQUENCE</scope>
    <source>
        <strain evidence="1">PFS-109/04</strain>
        <tissue evidence="1">Leaf</tissue>
    </source>
</reference>
<evidence type="ECO:0000313" key="2">
    <source>
        <dbReference type="Proteomes" id="UP000712600"/>
    </source>
</evidence>
<accession>A0A8S9SL03</accession>
<name>A0A8S9SL03_BRACR</name>